<dbReference type="GO" id="GO:0006355">
    <property type="term" value="P:regulation of DNA-templated transcription"/>
    <property type="evidence" value="ECO:0007669"/>
    <property type="project" value="InterPro"/>
</dbReference>
<dbReference type="GO" id="GO:0000160">
    <property type="term" value="P:phosphorelay signal transduction system"/>
    <property type="evidence" value="ECO:0007669"/>
    <property type="project" value="InterPro"/>
</dbReference>
<proteinExistence type="predicted"/>
<sequence length="249" mass="27679">MGRWISFAMTTEEPPFAAPFRSTPSKGPFPQEIYKGVESLAERIVVVDDHELVQIGLHTLLTDHGLDVVGYAGTGSEGLALIQSLQPDLALIDVRLPDMSGIQLCQSVREANTHIRLAILTALMDKYVVHACLQTGIQGYLLKNMPGDELFRAIRNILDGKSVLDPAVTEYALRWIESRKDSESGKDALDLRDVEILRLIAQGRTNQDIGRHLHLSENTVKVIVNEIYRCLGVRSRVEAVMEANRRGLL</sequence>
<feature type="domain" description="HTH luxR-type" evidence="6">
    <location>
        <begin position="182"/>
        <end position="247"/>
    </location>
</feature>
<dbReference type="CDD" id="cd06170">
    <property type="entry name" value="LuxR_C_like"/>
    <property type="match status" value="1"/>
</dbReference>
<dbReference type="SMART" id="SM00448">
    <property type="entry name" value="REC"/>
    <property type="match status" value="1"/>
</dbReference>
<keyword evidence="4" id="KW-0804">Transcription</keyword>
<evidence type="ECO:0000259" key="6">
    <source>
        <dbReference type="PROSITE" id="PS50043"/>
    </source>
</evidence>
<dbReference type="InterPro" id="IPR000792">
    <property type="entry name" value="Tscrpt_reg_LuxR_C"/>
</dbReference>
<feature type="domain" description="Response regulatory" evidence="7">
    <location>
        <begin position="43"/>
        <end position="158"/>
    </location>
</feature>
<keyword evidence="9" id="KW-1185">Reference proteome</keyword>
<evidence type="ECO:0000256" key="3">
    <source>
        <dbReference type="ARBA" id="ARBA00023125"/>
    </source>
</evidence>
<feature type="modified residue" description="4-aspartylphosphate" evidence="5">
    <location>
        <position position="93"/>
    </location>
</feature>
<dbReference type="OrthoDB" id="9779069at2"/>
<evidence type="ECO:0000256" key="2">
    <source>
        <dbReference type="ARBA" id="ARBA00023015"/>
    </source>
</evidence>
<dbReference type="PRINTS" id="PR00038">
    <property type="entry name" value="HTHLUXR"/>
</dbReference>
<dbReference type="InterPro" id="IPR011006">
    <property type="entry name" value="CheY-like_superfamily"/>
</dbReference>
<name>A0A2K8N9U3_9BACL</name>
<dbReference type="SUPFAM" id="SSF52172">
    <property type="entry name" value="CheY-like"/>
    <property type="match status" value="1"/>
</dbReference>
<dbReference type="InterPro" id="IPR016032">
    <property type="entry name" value="Sig_transdc_resp-reg_C-effctor"/>
</dbReference>
<dbReference type="CDD" id="cd17535">
    <property type="entry name" value="REC_NarL-like"/>
    <property type="match status" value="1"/>
</dbReference>
<dbReference type="Proteomes" id="UP000231932">
    <property type="component" value="Chromosome"/>
</dbReference>
<dbReference type="PANTHER" id="PTHR43214">
    <property type="entry name" value="TWO-COMPONENT RESPONSE REGULATOR"/>
    <property type="match status" value="1"/>
</dbReference>
<evidence type="ECO:0000259" key="7">
    <source>
        <dbReference type="PROSITE" id="PS50110"/>
    </source>
</evidence>
<evidence type="ECO:0000256" key="4">
    <source>
        <dbReference type="ARBA" id="ARBA00023163"/>
    </source>
</evidence>
<reference evidence="9" key="1">
    <citation type="submission" date="2017-11" db="EMBL/GenBank/DDBJ databases">
        <title>Complete Genome Sequence of Kyrpidia sp. Strain EA-1, a thermophilic, hydrogen-oxidizing Bacterium, isolated from the Azores.</title>
        <authorList>
            <person name="Reiner J.E."/>
            <person name="Lapp C.J."/>
            <person name="Bunk B."/>
            <person name="Gescher J."/>
        </authorList>
    </citation>
    <scope>NUCLEOTIDE SEQUENCE [LARGE SCALE GENOMIC DNA]</scope>
    <source>
        <strain evidence="9">EA-1</strain>
    </source>
</reference>
<dbReference type="Pfam" id="PF00072">
    <property type="entry name" value="Response_reg"/>
    <property type="match status" value="1"/>
</dbReference>
<dbReference type="KEGG" id="kyr:CVV65_13910"/>
<keyword evidence="2" id="KW-0805">Transcription regulation</keyword>
<dbReference type="Pfam" id="PF00196">
    <property type="entry name" value="GerE"/>
    <property type="match status" value="1"/>
</dbReference>
<dbReference type="InterPro" id="IPR039420">
    <property type="entry name" value="WalR-like"/>
</dbReference>
<evidence type="ECO:0000313" key="9">
    <source>
        <dbReference type="Proteomes" id="UP000231932"/>
    </source>
</evidence>
<evidence type="ECO:0000256" key="1">
    <source>
        <dbReference type="ARBA" id="ARBA00022553"/>
    </source>
</evidence>
<dbReference type="PROSITE" id="PS50043">
    <property type="entry name" value="HTH_LUXR_2"/>
    <property type="match status" value="1"/>
</dbReference>
<dbReference type="SMART" id="SM00421">
    <property type="entry name" value="HTH_LUXR"/>
    <property type="match status" value="1"/>
</dbReference>
<dbReference type="AlphaFoldDB" id="A0A2K8N9U3"/>
<organism evidence="8 9">
    <name type="scientific">Kyrpidia spormannii</name>
    <dbReference type="NCBI Taxonomy" id="2055160"/>
    <lineage>
        <taxon>Bacteria</taxon>
        <taxon>Bacillati</taxon>
        <taxon>Bacillota</taxon>
        <taxon>Bacilli</taxon>
        <taxon>Bacillales</taxon>
        <taxon>Alicyclobacillaceae</taxon>
        <taxon>Kyrpidia</taxon>
    </lineage>
</organism>
<keyword evidence="3 8" id="KW-0238">DNA-binding</keyword>
<dbReference type="PROSITE" id="PS50110">
    <property type="entry name" value="RESPONSE_REGULATORY"/>
    <property type="match status" value="1"/>
</dbReference>
<dbReference type="EMBL" id="CP024955">
    <property type="protein sequence ID" value="ATY85885.1"/>
    <property type="molecule type" value="Genomic_DNA"/>
</dbReference>
<gene>
    <name evidence="8" type="ORF">CVV65_13910</name>
</gene>
<dbReference type="Gene3D" id="3.40.50.2300">
    <property type="match status" value="1"/>
</dbReference>
<accession>A0A2K8N9U3</accession>
<keyword evidence="1 5" id="KW-0597">Phosphoprotein</keyword>
<evidence type="ECO:0000256" key="5">
    <source>
        <dbReference type="PROSITE-ProRule" id="PRU00169"/>
    </source>
</evidence>
<dbReference type="InterPro" id="IPR001789">
    <property type="entry name" value="Sig_transdc_resp-reg_receiver"/>
</dbReference>
<protein>
    <submittedName>
        <fullName evidence="8">DNA-binding response regulator</fullName>
    </submittedName>
</protein>
<evidence type="ECO:0000313" key="8">
    <source>
        <dbReference type="EMBL" id="ATY85885.1"/>
    </source>
</evidence>
<dbReference type="InterPro" id="IPR058245">
    <property type="entry name" value="NreC/VraR/RcsB-like_REC"/>
</dbReference>
<dbReference type="GO" id="GO:0003677">
    <property type="term" value="F:DNA binding"/>
    <property type="evidence" value="ECO:0007669"/>
    <property type="project" value="UniProtKB-KW"/>
</dbReference>
<dbReference type="SUPFAM" id="SSF46894">
    <property type="entry name" value="C-terminal effector domain of the bipartite response regulators"/>
    <property type="match status" value="1"/>
</dbReference>